<dbReference type="PANTHER" id="PTHR43214:SF43">
    <property type="entry name" value="TWO-COMPONENT RESPONSE REGULATOR"/>
    <property type="match status" value="1"/>
</dbReference>
<name>A0A7K3WVQ9_9FLAO</name>
<dbReference type="PRINTS" id="PR00038">
    <property type="entry name" value="HTHLUXR"/>
</dbReference>
<dbReference type="Pfam" id="PF00072">
    <property type="entry name" value="Response_reg"/>
    <property type="match status" value="1"/>
</dbReference>
<accession>A0A7K3WVQ9</accession>
<evidence type="ECO:0000256" key="3">
    <source>
        <dbReference type="PROSITE-ProRule" id="PRU00169"/>
    </source>
</evidence>
<sequence length="217" mass="24082">MGSSDQKPIRVAIFDDNKERLESLRFLIEMDEGLLCVGTFPNAINSIKNIEKVTPDIILMDIEMPGISGIEAVKKIKVKYPKVTIIMQTVFEDETLIFEAIKAGASGYILKKTTPEKIIESIYDANDGGAPMTPVIAAKVLRFFQDTPAKATQDYNLTERETEILGLLTKGLSYKMIAARIDVSYHTVNAHLRHIYEKLHVNSLGEAVAKALNEGLV</sequence>
<dbReference type="PROSITE" id="PS00622">
    <property type="entry name" value="HTH_LUXR_1"/>
    <property type="match status" value="1"/>
</dbReference>
<dbReference type="SMART" id="SM00448">
    <property type="entry name" value="REC"/>
    <property type="match status" value="1"/>
</dbReference>
<keyword evidence="1 3" id="KW-0597">Phosphoprotein</keyword>
<dbReference type="InterPro" id="IPR000792">
    <property type="entry name" value="Tscrpt_reg_LuxR_C"/>
</dbReference>
<dbReference type="EMBL" id="JAAGVY010000081">
    <property type="protein sequence ID" value="NEN25789.1"/>
    <property type="molecule type" value="Genomic_DNA"/>
</dbReference>
<organism evidence="6 7">
    <name type="scientific">Cryomorpha ignava</name>
    <dbReference type="NCBI Taxonomy" id="101383"/>
    <lineage>
        <taxon>Bacteria</taxon>
        <taxon>Pseudomonadati</taxon>
        <taxon>Bacteroidota</taxon>
        <taxon>Flavobacteriia</taxon>
        <taxon>Flavobacteriales</taxon>
        <taxon>Cryomorphaceae</taxon>
        <taxon>Cryomorpha</taxon>
    </lineage>
</organism>
<dbReference type="InterPro" id="IPR058245">
    <property type="entry name" value="NreC/VraR/RcsB-like_REC"/>
</dbReference>
<dbReference type="Proteomes" id="UP000486602">
    <property type="component" value="Unassembled WGS sequence"/>
</dbReference>
<dbReference type="PROSITE" id="PS50110">
    <property type="entry name" value="RESPONSE_REGULATORY"/>
    <property type="match status" value="1"/>
</dbReference>
<reference evidence="6 7" key="1">
    <citation type="submission" date="2020-02" db="EMBL/GenBank/DDBJ databases">
        <title>Out from the shadows clarifying the taxonomy of the family Cryomorphaceae and related taxa by utilizing the GTDB taxonomic framework.</title>
        <authorList>
            <person name="Bowman J.P."/>
        </authorList>
    </citation>
    <scope>NUCLEOTIDE SEQUENCE [LARGE SCALE GENOMIC DNA]</scope>
    <source>
        <strain evidence="6 7">QSSC 1-22</strain>
    </source>
</reference>
<dbReference type="AlphaFoldDB" id="A0A7K3WVQ9"/>
<dbReference type="CDD" id="cd06170">
    <property type="entry name" value="LuxR_C_like"/>
    <property type="match status" value="1"/>
</dbReference>
<evidence type="ECO:0000259" key="5">
    <source>
        <dbReference type="PROSITE" id="PS50110"/>
    </source>
</evidence>
<dbReference type="PANTHER" id="PTHR43214">
    <property type="entry name" value="TWO-COMPONENT RESPONSE REGULATOR"/>
    <property type="match status" value="1"/>
</dbReference>
<dbReference type="InterPro" id="IPR039420">
    <property type="entry name" value="WalR-like"/>
</dbReference>
<dbReference type="Gene3D" id="3.40.50.2300">
    <property type="match status" value="1"/>
</dbReference>
<evidence type="ECO:0000313" key="6">
    <source>
        <dbReference type="EMBL" id="NEN25789.1"/>
    </source>
</evidence>
<evidence type="ECO:0000259" key="4">
    <source>
        <dbReference type="PROSITE" id="PS50043"/>
    </source>
</evidence>
<comment type="caution">
    <text evidence="6">The sequence shown here is derived from an EMBL/GenBank/DDBJ whole genome shotgun (WGS) entry which is preliminary data.</text>
</comment>
<dbReference type="GO" id="GO:0006355">
    <property type="term" value="P:regulation of DNA-templated transcription"/>
    <property type="evidence" value="ECO:0007669"/>
    <property type="project" value="InterPro"/>
</dbReference>
<dbReference type="CDD" id="cd17535">
    <property type="entry name" value="REC_NarL-like"/>
    <property type="match status" value="1"/>
</dbReference>
<dbReference type="Pfam" id="PF00196">
    <property type="entry name" value="GerE"/>
    <property type="match status" value="1"/>
</dbReference>
<dbReference type="SUPFAM" id="SSF52172">
    <property type="entry name" value="CheY-like"/>
    <property type="match status" value="1"/>
</dbReference>
<keyword evidence="2" id="KW-0238">DNA-binding</keyword>
<dbReference type="PROSITE" id="PS50043">
    <property type="entry name" value="HTH_LUXR_2"/>
    <property type="match status" value="1"/>
</dbReference>
<dbReference type="SUPFAM" id="SSF46894">
    <property type="entry name" value="C-terminal effector domain of the bipartite response regulators"/>
    <property type="match status" value="1"/>
</dbReference>
<gene>
    <name evidence="6" type="ORF">G3O08_20070</name>
</gene>
<dbReference type="SMART" id="SM00421">
    <property type="entry name" value="HTH_LUXR"/>
    <property type="match status" value="1"/>
</dbReference>
<dbReference type="InterPro" id="IPR001789">
    <property type="entry name" value="Sig_transdc_resp-reg_receiver"/>
</dbReference>
<dbReference type="InterPro" id="IPR016032">
    <property type="entry name" value="Sig_transdc_resp-reg_C-effctor"/>
</dbReference>
<keyword evidence="7" id="KW-1185">Reference proteome</keyword>
<feature type="modified residue" description="4-aspartylphosphate" evidence="3">
    <location>
        <position position="61"/>
    </location>
</feature>
<evidence type="ECO:0000313" key="7">
    <source>
        <dbReference type="Proteomes" id="UP000486602"/>
    </source>
</evidence>
<dbReference type="RefSeq" id="WP_163287234.1">
    <property type="nucleotide sequence ID" value="NZ_JAAGVY010000081.1"/>
</dbReference>
<evidence type="ECO:0000256" key="1">
    <source>
        <dbReference type="ARBA" id="ARBA00022553"/>
    </source>
</evidence>
<dbReference type="GO" id="GO:0000160">
    <property type="term" value="P:phosphorelay signal transduction system"/>
    <property type="evidence" value="ECO:0007669"/>
    <property type="project" value="InterPro"/>
</dbReference>
<protein>
    <submittedName>
        <fullName evidence="6">Response regulator transcription factor</fullName>
    </submittedName>
</protein>
<feature type="domain" description="HTH luxR-type" evidence="4">
    <location>
        <begin position="150"/>
        <end position="215"/>
    </location>
</feature>
<dbReference type="InterPro" id="IPR011006">
    <property type="entry name" value="CheY-like_superfamily"/>
</dbReference>
<feature type="domain" description="Response regulatory" evidence="5">
    <location>
        <begin position="10"/>
        <end position="126"/>
    </location>
</feature>
<dbReference type="GO" id="GO:0003677">
    <property type="term" value="F:DNA binding"/>
    <property type="evidence" value="ECO:0007669"/>
    <property type="project" value="UniProtKB-KW"/>
</dbReference>
<proteinExistence type="predicted"/>
<evidence type="ECO:0000256" key="2">
    <source>
        <dbReference type="ARBA" id="ARBA00023125"/>
    </source>
</evidence>